<sequence>MTVADALREARGAAVPAAAGPVAGALLGATCGVESLPVALLARLDLAWVVDVLARDIVAQQFDHPAGSDQNKGTDPHWSERYPG</sequence>
<evidence type="ECO:0000256" key="1">
    <source>
        <dbReference type="SAM" id="MobiDB-lite"/>
    </source>
</evidence>
<accession>A0ABN2NDW3</accession>
<protein>
    <recommendedName>
        <fullName evidence="4">ADP-ribosylglycohydrolase</fullName>
    </recommendedName>
</protein>
<keyword evidence="3" id="KW-1185">Reference proteome</keyword>
<evidence type="ECO:0000313" key="3">
    <source>
        <dbReference type="Proteomes" id="UP001500449"/>
    </source>
</evidence>
<organism evidence="2 3">
    <name type="scientific">Pseudonocardia ailaonensis</name>
    <dbReference type="NCBI Taxonomy" id="367279"/>
    <lineage>
        <taxon>Bacteria</taxon>
        <taxon>Bacillati</taxon>
        <taxon>Actinomycetota</taxon>
        <taxon>Actinomycetes</taxon>
        <taxon>Pseudonocardiales</taxon>
        <taxon>Pseudonocardiaceae</taxon>
        <taxon>Pseudonocardia</taxon>
    </lineage>
</organism>
<evidence type="ECO:0008006" key="4">
    <source>
        <dbReference type="Google" id="ProtNLM"/>
    </source>
</evidence>
<dbReference type="RefSeq" id="WP_344420317.1">
    <property type="nucleotide sequence ID" value="NZ_BAAAQK010000017.1"/>
</dbReference>
<feature type="compositionally biased region" description="Basic and acidic residues" evidence="1">
    <location>
        <begin position="72"/>
        <end position="84"/>
    </location>
</feature>
<reference evidence="2 3" key="1">
    <citation type="journal article" date="2019" name="Int. J. Syst. Evol. Microbiol.">
        <title>The Global Catalogue of Microorganisms (GCM) 10K type strain sequencing project: providing services to taxonomists for standard genome sequencing and annotation.</title>
        <authorList>
            <consortium name="The Broad Institute Genomics Platform"/>
            <consortium name="The Broad Institute Genome Sequencing Center for Infectious Disease"/>
            <person name="Wu L."/>
            <person name="Ma J."/>
        </authorList>
    </citation>
    <scope>NUCLEOTIDE SEQUENCE [LARGE SCALE GENOMIC DNA]</scope>
    <source>
        <strain evidence="2 3">JCM 16009</strain>
    </source>
</reference>
<gene>
    <name evidence="2" type="ORF">GCM10009836_44700</name>
</gene>
<evidence type="ECO:0000313" key="2">
    <source>
        <dbReference type="EMBL" id="GAA1859539.1"/>
    </source>
</evidence>
<name>A0ABN2NDW3_9PSEU</name>
<dbReference type="EMBL" id="BAAAQK010000017">
    <property type="protein sequence ID" value="GAA1859539.1"/>
    <property type="molecule type" value="Genomic_DNA"/>
</dbReference>
<proteinExistence type="predicted"/>
<feature type="region of interest" description="Disordered" evidence="1">
    <location>
        <begin position="63"/>
        <end position="84"/>
    </location>
</feature>
<comment type="caution">
    <text evidence="2">The sequence shown here is derived from an EMBL/GenBank/DDBJ whole genome shotgun (WGS) entry which is preliminary data.</text>
</comment>
<dbReference type="Proteomes" id="UP001500449">
    <property type="component" value="Unassembled WGS sequence"/>
</dbReference>